<name>A0A2S6FZZ5_9CLOT</name>
<dbReference type="InterPro" id="IPR002725">
    <property type="entry name" value="YgjP-like_metallopeptidase"/>
</dbReference>
<gene>
    <name evidence="2" type="ORF">BD821_10295</name>
</gene>
<dbReference type="PANTHER" id="PTHR30399:SF1">
    <property type="entry name" value="UTP PYROPHOSPHATASE"/>
    <property type="match status" value="1"/>
</dbReference>
<dbReference type="CDD" id="cd07344">
    <property type="entry name" value="M48_yhfN_like"/>
    <property type="match status" value="1"/>
</dbReference>
<organism evidence="2 3">
    <name type="scientific">Clostridium algidicarnis DSM 15099</name>
    <dbReference type="NCBI Taxonomy" id="1121295"/>
    <lineage>
        <taxon>Bacteria</taxon>
        <taxon>Bacillati</taxon>
        <taxon>Bacillota</taxon>
        <taxon>Clostridia</taxon>
        <taxon>Eubacteriales</taxon>
        <taxon>Clostridiaceae</taxon>
        <taxon>Clostridium</taxon>
    </lineage>
</organism>
<dbReference type="Proteomes" id="UP000239863">
    <property type="component" value="Unassembled WGS sequence"/>
</dbReference>
<dbReference type="Pfam" id="PF01863">
    <property type="entry name" value="YgjP-like"/>
    <property type="match status" value="1"/>
</dbReference>
<dbReference type="RefSeq" id="WP_104409205.1">
    <property type="nucleotide sequence ID" value="NZ_PTIS01000002.1"/>
</dbReference>
<proteinExistence type="predicted"/>
<protein>
    <recommendedName>
        <fullName evidence="1">YgjP-like metallopeptidase domain-containing protein</fullName>
    </recommendedName>
</protein>
<sequence>MKESFIYKDEKIEYKIIYSKRKTMEISIEPPDKITVRAPIRLPKYNIVERLTEKGDWILKHLNNFKIIDYKPINREFINGETLLYLGREYNLIVYGDYLRKKSVVYIEAENIVVRLKEKDKDNIERALELWYRKEALNYILDSIEKYEKILNRKPKDIVVKEQKKRWGSCTYDNRLLFNWRCVMARPQAIDYVILHEMCHIVHKDHSKNFWNLVESIMPSYKEEKQWLKINGHKLTL</sequence>
<accession>A0A2S6FZZ5</accession>
<evidence type="ECO:0000313" key="3">
    <source>
        <dbReference type="Proteomes" id="UP000239863"/>
    </source>
</evidence>
<comment type="caution">
    <text evidence="2">The sequence shown here is derived from an EMBL/GenBank/DDBJ whole genome shotgun (WGS) entry which is preliminary data.</text>
</comment>
<dbReference type="STRING" id="37659.GCA_000703125_01692"/>
<dbReference type="EMBL" id="PTIS01000002">
    <property type="protein sequence ID" value="PPK49182.1"/>
    <property type="molecule type" value="Genomic_DNA"/>
</dbReference>
<evidence type="ECO:0000313" key="2">
    <source>
        <dbReference type="EMBL" id="PPK49182.1"/>
    </source>
</evidence>
<evidence type="ECO:0000259" key="1">
    <source>
        <dbReference type="Pfam" id="PF01863"/>
    </source>
</evidence>
<dbReference type="InterPro" id="IPR053136">
    <property type="entry name" value="UTP_pyrophosphatase-like"/>
</dbReference>
<feature type="domain" description="YgjP-like metallopeptidase" evidence="1">
    <location>
        <begin position="22"/>
        <end position="229"/>
    </location>
</feature>
<dbReference type="Gene3D" id="3.30.2010.10">
    <property type="entry name" value="Metalloproteases ('zincins'), catalytic domain"/>
    <property type="match status" value="1"/>
</dbReference>
<reference evidence="2 3" key="1">
    <citation type="submission" date="2018-02" db="EMBL/GenBank/DDBJ databases">
        <title>Genomic Encyclopedia of Archaeal and Bacterial Type Strains, Phase II (KMG-II): from individual species to whole genera.</title>
        <authorList>
            <person name="Goeker M."/>
        </authorList>
    </citation>
    <scope>NUCLEOTIDE SEQUENCE [LARGE SCALE GENOMIC DNA]</scope>
    <source>
        <strain evidence="2 3">DSM 15099</strain>
    </source>
</reference>
<dbReference type="PANTHER" id="PTHR30399">
    <property type="entry name" value="UNCHARACTERIZED PROTEIN YGJP"/>
    <property type="match status" value="1"/>
</dbReference>
<dbReference type="AlphaFoldDB" id="A0A2S6FZZ5"/>
<dbReference type="OrthoDB" id="9811177at2"/>